<dbReference type="PANTHER" id="PTHR48078:SF6">
    <property type="entry name" value="L-THREONINE DEHYDRATASE CATABOLIC TDCB"/>
    <property type="match status" value="1"/>
</dbReference>
<evidence type="ECO:0000256" key="4">
    <source>
        <dbReference type="ARBA" id="ARBA00012096"/>
    </source>
</evidence>
<evidence type="ECO:0000259" key="10">
    <source>
        <dbReference type="Pfam" id="PF00291"/>
    </source>
</evidence>
<dbReference type="AlphaFoldDB" id="A0A9Q9IJ45"/>
<evidence type="ECO:0000256" key="7">
    <source>
        <dbReference type="ARBA" id="ARBA00025527"/>
    </source>
</evidence>
<keyword evidence="12" id="KW-1185">Reference proteome</keyword>
<feature type="region of interest" description="Disordered" evidence="9">
    <location>
        <begin position="279"/>
        <end position="313"/>
    </location>
</feature>
<accession>A0A9Q9IJ45</accession>
<evidence type="ECO:0000256" key="8">
    <source>
        <dbReference type="ARBA" id="ARBA00031427"/>
    </source>
</evidence>
<evidence type="ECO:0000256" key="2">
    <source>
        <dbReference type="ARBA" id="ARBA00001933"/>
    </source>
</evidence>
<sequence length="348" mass="35846">MVDRRDVEAAARRIDGYVRRTPSVEVAPGLWFKLELLQHSGSFKARGAFNRILAAREAGELPAAGVVAASGGNAGLAVAFAAARLGIPAEVFVPRVAPAVKVRRLRELGAVVHQHGREYAEAYAASTIRVAETGALFVHAYDQPEIVAGQGTLALELPDVDTVLVATGGGGLVGGIAAAVGDRMRVVAVEPAGAPTLHAALAAGRPVDVAVDSLAADSLGARRIGTIAFETVTRHGVLSMLVDDDAMVRARRRLWAEHRIVVELGAAAAFAALEQLRTGGDDRGDDRGDGPGSGLSAPGGTSGDDRRDQSGLLDRAGGWGRVAVVLCGANTDPADLSAETVQDLSQGV</sequence>
<comment type="cofactor">
    <cofactor evidence="2">
        <name>pyridoxal 5'-phosphate</name>
        <dbReference type="ChEBI" id="CHEBI:597326"/>
    </cofactor>
</comment>
<protein>
    <recommendedName>
        <fullName evidence="4">threonine ammonia-lyase</fullName>
        <ecNumber evidence="4">4.3.1.19</ecNumber>
    </recommendedName>
    <alternativeName>
        <fullName evidence="8">Threonine deaminase</fullName>
    </alternativeName>
</protein>
<dbReference type="InterPro" id="IPR000634">
    <property type="entry name" value="Ser/Thr_deHydtase_PyrdxlP-BS"/>
</dbReference>
<evidence type="ECO:0000313" key="11">
    <source>
        <dbReference type="EMBL" id="UWZ56571.1"/>
    </source>
</evidence>
<evidence type="ECO:0000256" key="5">
    <source>
        <dbReference type="ARBA" id="ARBA00022898"/>
    </source>
</evidence>
<comment type="function">
    <text evidence="7">Catalyzes the anaerobic formation of alpha-ketobutyrate and ammonia from threonine in a two-step reaction. The first step involved a dehydration of threonine and a production of enamine intermediates (aminocrotonate), which tautomerizes to its imine form (iminobutyrate). Both intermediates are unstable and short-lived. The second step is the nonenzymatic hydrolysis of the enamine/imine intermediates to form 2-ketobutyrate and free ammonia. In the low water environment of the cell, the second step is accelerated by RidA.</text>
</comment>
<dbReference type="InterPro" id="IPR001926">
    <property type="entry name" value="TrpB-like_PALP"/>
</dbReference>
<gene>
    <name evidence="11" type="ORF">Daura_10550</name>
</gene>
<dbReference type="GO" id="GO:0009097">
    <property type="term" value="P:isoleucine biosynthetic process"/>
    <property type="evidence" value="ECO:0007669"/>
    <property type="project" value="TreeGrafter"/>
</dbReference>
<dbReference type="NCBIfam" id="NF006094">
    <property type="entry name" value="PRK08246.1"/>
    <property type="match status" value="1"/>
</dbReference>
<keyword evidence="5" id="KW-0663">Pyridoxal phosphate</keyword>
<name>A0A9Q9IJ45_9ACTN</name>
<dbReference type="Pfam" id="PF00291">
    <property type="entry name" value="PALP"/>
    <property type="match status" value="1"/>
</dbReference>
<dbReference type="InterPro" id="IPR036052">
    <property type="entry name" value="TrpB-like_PALP_sf"/>
</dbReference>
<dbReference type="SUPFAM" id="SSF53686">
    <property type="entry name" value="Tryptophan synthase beta subunit-like PLP-dependent enzymes"/>
    <property type="match status" value="1"/>
</dbReference>
<dbReference type="EC" id="4.3.1.19" evidence="4"/>
<dbReference type="KEGG" id="daur:Daura_10550"/>
<evidence type="ECO:0000256" key="6">
    <source>
        <dbReference type="ARBA" id="ARBA00023239"/>
    </source>
</evidence>
<dbReference type="EMBL" id="CP073767">
    <property type="protein sequence ID" value="UWZ56571.1"/>
    <property type="molecule type" value="Genomic_DNA"/>
</dbReference>
<feature type="compositionally biased region" description="Basic and acidic residues" evidence="9">
    <location>
        <begin position="279"/>
        <end position="289"/>
    </location>
</feature>
<feature type="domain" description="Tryptophan synthase beta chain-like PALP" evidence="10">
    <location>
        <begin position="20"/>
        <end position="281"/>
    </location>
</feature>
<reference evidence="11" key="1">
    <citation type="submission" date="2021-04" db="EMBL/GenBank/DDBJ databases">
        <title>Dactylosporangium aurantiacum NRRL B-8018 full assembly.</title>
        <authorList>
            <person name="Hartkoorn R.C."/>
            <person name="Beaudoing E."/>
            <person name="Hot D."/>
        </authorList>
    </citation>
    <scope>NUCLEOTIDE SEQUENCE</scope>
    <source>
        <strain evidence="11">NRRL B-8018</strain>
    </source>
</reference>
<dbReference type="Gene3D" id="3.40.50.1100">
    <property type="match status" value="2"/>
</dbReference>
<dbReference type="GO" id="GO:0030170">
    <property type="term" value="F:pyridoxal phosphate binding"/>
    <property type="evidence" value="ECO:0007669"/>
    <property type="project" value="InterPro"/>
</dbReference>
<keyword evidence="6" id="KW-0456">Lyase</keyword>
<comment type="catalytic activity">
    <reaction evidence="1">
        <text>L-threonine = 2-oxobutanoate + NH4(+)</text>
        <dbReference type="Rhea" id="RHEA:22108"/>
        <dbReference type="ChEBI" id="CHEBI:16763"/>
        <dbReference type="ChEBI" id="CHEBI:28938"/>
        <dbReference type="ChEBI" id="CHEBI:57926"/>
        <dbReference type="EC" id="4.3.1.19"/>
    </reaction>
</comment>
<comment type="similarity">
    <text evidence="3">Belongs to the serine/threonine dehydratase family.</text>
</comment>
<dbReference type="FunFam" id="3.40.50.1100:FF:000005">
    <property type="entry name" value="Threonine dehydratase catabolic"/>
    <property type="match status" value="1"/>
</dbReference>
<dbReference type="GO" id="GO:0003941">
    <property type="term" value="F:L-serine ammonia-lyase activity"/>
    <property type="evidence" value="ECO:0007669"/>
    <property type="project" value="TreeGrafter"/>
</dbReference>
<organism evidence="11 12">
    <name type="scientific">Dactylosporangium aurantiacum</name>
    <dbReference type="NCBI Taxonomy" id="35754"/>
    <lineage>
        <taxon>Bacteria</taxon>
        <taxon>Bacillati</taxon>
        <taxon>Actinomycetota</taxon>
        <taxon>Actinomycetes</taxon>
        <taxon>Micromonosporales</taxon>
        <taxon>Micromonosporaceae</taxon>
        <taxon>Dactylosporangium</taxon>
    </lineage>
</organism>
<dbReference type="PROSITE" id="PS00165">
    <property type="entry name" value="DEHYDRATASE_SER_THR"/>
    <property type="match status" value="1"/>
</dbReference>
<dbReference type="OrthoDB" id="9811476at2"/>
<dbReference type="RefSeq" id="WP_052387779.1">
    <property type="nucleotide sequence ID" value="NZ_CP073767.1"/>
</dbReference>
<dbReference type="Proteomes" id="UP001058003">
    <property type="component" value="Chromosome"/>
</dbReference>
<dbReference type="GO" id="GO:0004794">
    <property type="term" value="F:threonine deaminase activity"/>
    <property type="evidence" value="ECO:0007669"/>
    <property type="project" value="UniProtKB-EC"/>
</dbReference>
<evidence type="ECO:0000256" key="1">
    <source>
        <dbReference type="ARBA" id="ARBA00001274"/>
    </source>
</evidence>
<proteinExistence type="inferred from homology"/>
<dbReference type="GO" id="GO:0006567">
    <property type="term" value="P:L-threonine catabolic process"/>
    <property type="evidence" value="ECO:0007669"/>
    <property type="project" value="TreeGrafter"/>
</dbReference>
<evidence type="ECO:0000313" key="12">
    <source>
        <dbReference type="Proteomes" id="UP001058003"/>
    </source>
</evidence>
<dbReference type="PANTHER" id="PTHR48078">
    <property type="entry name" value="THREONINE DEHYDRATASE, MITOCHONDRIAL-RELATED"/>
    <property type="match status" value="1"/>
</dbReference>
<dbReference type="InterPro" id="IPR050147">
    <property type="entry name" value="Ser/Thr_Dehydratase"/>
</dbReference>
<evidence type="ECO:0000256" key="3">
    <source>
        <dbReference type="ARBA" id="ARBA00010869"/>
    </source>
</evidence>
<dbReference type="GO" id="GO:0006565">
    <property type="term" value="P:L-serine catabolic process"/>
    <property type="evidence" value="ECO:0007669"/>
    <property type="project" value="TreeGrafter"/>
</dbReference>
<evidence type="ECO:0000256" key="9">
    <source>
        <dbReference type="SAM" id="MobiDB-lite"/>
    </source>
</evidence>